<gene>
    <name evidence="2" type="ORF">BRAFLDRAFT_76943</name>
</gene>
<proteinExistence type="predicted"/>
<dbReference type="Gene3D" id="3.30.505.10">
    <property type="entry name" value="SH2 domain"/>
    <property type="match status" value="1"/>
</dbReference>
<accession>C3YNG0</accession>
<name>C3YNG0_BRAFL</name>
<organism>
    <name type="scientific">Branchiostoma floridae</name>
    <name type="common">Florida lancelet</name>
    <name type="synonym">Amphioxus</name>
    <dbReference type="NCBI Taxonomy" id="7739"/>
    <lineage>
        <taxon>Eukaryota</taxon>
        <taxon>Metazoa</taxon>
        <taxon>Chordata</taxon>
        <taxon>Cephalochordata</taxon>
        <taxon>Leptocardii</taxon>
        <taxon>Amphioxiformes</taxon>
        <taxon>Branchiostomatidae</taxon>
        <taxon>Branchiostoma</taxon>
    </lineage>
</organism>
<evidence type="ECO:0000313" key="2">
    <source>
        <dbReference type="EMBL" id="EEN58266.1"/>
    </source>
</evidence>
<evidence type="ECO:0000259" key="1">
    <source>
        <dbReference type="PROSITE" id="PS50020"/>
    </source>
</evidence>
<dbReference type="InParanoid" id="C3YNG0"/>
<sequence length="276" mass="31740">MTIKSAVLASIIRTYGNTWHTNRHVYHFKILQQGRMYGVIPDEVRFPSVAAMLEYYSDHDVPGLDAGKSVRHIRLRDPIYRHPELAARVSYHDVPGLDAGKSVRHIRLRDHIYRYPELAARSQSVEETRMPAGKSLRRYMSVPSESGAEGREQIKSSPWQLQQEQQIQPQEPLSDDMLEDHYEVPRNVNLSQLPTLMSPEEDTEGACSCGIPHQVSHLTHGWEVHRVHHKEDVRNVGKLFFHNKKTEETLWTLPPSVSSQLTEESRRALEQLESEG</sequence>
<dbReference type="InterPro" id="IPR001202">
    <property type="entry name" value="WW_dom"/>
</dbReference>
<reference evidence="2" key="1">
    <citation type="journal article" date="2008" name="Nature">
        <title>The amphioxus genome and the evolution of the chordate karyotype.</title>
        <authorList>
            <consortium name="US DOE Joint Genome Institute (JGI-PGF)"/>
            <person name="Putnam N.H."/>
            <person name="Butts T."/>
            <person name="Ferrier D.E.K."/>
            <person name="Furlong R.F."/>
            <person name="Hellsten U."/>
            <person name="Kawashima T."/>
            <person name="Robinson-Rechavi M."/>
            <person name="Shoguchi E."/>
            <person name="Terry A."/>
            <person name="Yu J.-K."/>
            <person name="Benito-Gutierrez E.L."/>
            <person name="Dubchak I."/>
            <person name="Garcia-Fernandez J."/>
            <person name="Gibson-Brown J.J."/>
            <person name="Grigoriev I.V."/>
            <person name="Horton A.C."/>
            <person name="de Jong P.J."/>
            <person name="Jurka J."/>
            <person name="Kapitonov V.V."/>
            <person name="Kohara Y."/>
            <person name="Kuroki Y."/>
            <person name="Lindquist E."/>
            <person name="Lucas S."/>
            <person name="Osoegawa K."/>
            <person name="Pennacchio L.A."/>
            <person name="Salamov A.A."/>
            <person name="Satou Y."/>
            <person name="Sauka-Spengler T."/>
            <person name="Schmutz J."/>
            <person name="Shin-I T."/>
            <person name="Toyoda A."/>
            <person name="Bronner-Fraser M."/>
            <person name="Fujiyama A."/>
            <person name="Holland L.Z."/>
            <person name="Holland P.W.H."/>
            <person name="Satoh N."/>
            <person name="Rokhsar D.S."/>
        </authorList>
    </citation>
    <scope>NUCLEOTIDE SEQUENCE [LARGE SCALE GENOMIC DNA]</scope>
    <source>
        <strain evidence="2">S238N-H82</strain>
        <tissue evidence="2">Testes</tissue>
    </source>
</reference>
<dbReference type="PROSITE" id="PS50020">
    <property type="entry name" value="WW_DOMAIN_2"/>
    <property type="match status" value="1"/>
</dbReference>
<dbReference type="EMBL" id="GG666533">
    <property type="protein sequence ID" value="EEN58266.1"/>
    <property type="molecule type" value="Genomic_DNA"/>
</dbReference>
<protein>
    <recommendedName>
        <fullName evidence="1">WW domain-containing protein</fullName>
    </recommendedName>
</protein>
<feature type="domain" description="WW" evidence="1">
    <location>
        <begin position="216"/>
        <end position="256"/>
    </location>
</feature>
<dbReference type="AlphaFoldDB" id="C3YNG0"/>
<dbReference type="SUPFAM" id="SSF55550">
    <property type="entry name" value="SH2 domain"/>
    <property type="match status" value="1"/>
</dbReference>
<dbReference type="InterPro" id="IPR036860">
    <property type="entry name" value="SH2_dom_sf"/>
</dbReference>